<dbReference type="InParanoid" id="G2YLI7"/>
<evidence type="ECO:0000313" key="1">
    <source>
        <dbReference type="EMBL" id="CCD52485.1"/>
    </source>
</evidence>
<evidence type="ECO:0000313" key="2">
    <source>
        <dbReference type="Proteomes" id="UP000008177"/>
    </source>
</evidence>
<sequence length="42" mass="4835">MVSIMCTPPASALSMFAFPVSFSLKYWYGYHFITSIHKMDEV</sequence>
<dbReference type="AlphaFoldDB" id="G2YLI7"/>
<proteinExistence type="predicted"/>
<name>G2YLI7_BOTF4</name>
<protein>
    <submittedName>
        <fullName evidence="1">Uncharacterized protein</fullName>
    </submittedName>
</protein>
<reference evidence="2" key="1">
    <citation type="journal article" date="2011" name="PLoS Genet.">
        <title>Genomic analysis of the necrotrophic fungal pathogens Sclerotinia sclerotiorum and Botrytis cinerea.</title>
        <authorList>
            <person name="Amselem J."/>
            <person name="Cuomo C.A."/>
            <person name="van Kan J.A."/>
            <person name="Viaud M."/>
            <person name="Benito E.P."/>
            <person name="Couloux A."/>
            <person name="Coutinho P.M."/>
            <person name="de Vries R.P."/>
            <person name="Dyer P.S."/>
            <person name="Fillinger S."/>
            <person name="Fournier E."/>
            <person name="Gout L."/>
            <person name="Hahn M."/>
            <person name="Kohn L."/>
            <person name="Lapalu N."/>
            <person name="Plummer K.M."/>
            <person name="Pradier J.M."/>
            <person name="Quevillon E."/>
            <person name="Sharon A."/>
            <person name="Simon A."/>
            <person name="ten Have A."/>
            <person name="Tudzynski B."/>
            <person name="Tudzynski P."/>
            <person name="Wincker P."/>
            <person name="Andrew M."/>
            <person name="Anthouard V."/>
            <person name="Beever R.E."/>
            <person name="Beffa R."/>
            <person name="Benoit I."/>
            <person name="Bouzid O."/>
            <person name="Brault B."/>
            <person name="Chen Z."/>
            <person name="Choquer M."/>
            <person name="Collemare J."/>
            <person name="Cotton P."/>
            <person name="Danchin E.G."/>
            <person name="Da Silva C."/>
            <person name="Gautier A."/>
            <person name="Giraud C."/>
            <person name="Giraud T."/>
            <person name="Gonzalez C."/>
            <person name="Grossetete S."/>
            <person name="Guldener U."/>
            <person name="Henrissat B."/>
            <person name="Howlett B.J."/>
            <person name="Kodira C."/>
            <person name="Kretschmer M."/>
            <person name="Lappartient A."/>
            <person name="Leroch M."/>
            <person name="Levis C."/>
            <person name="Mauceli E."/>
            <person name="Neuveglise C."/>
            <person name="Oeser B."/>
            <person name="Pearson M."/>
            <person name="Poulain J."/>
            <person name="Poussereau N."/>
            <person name="Quesneville H."/>
            <person name="Rascle C."/>
            <person name="Schumacher J."/>
            <person name="Segurens B."/>
            <person name="Sexton A."/>
            <person name="Silva E."/>
            <person name="Sirven C."/>
            <person name="Soanes D.M."/>
            <person name="Talbot N.J."/>
            <person name="Templeton M."/>
            <person name="Yandava C."/>
            <person name="Yarden O."/>
            <person name="Zeng Q."/>
            <person name="Rollins J.A."/>
            <person name="Lebrun M.H."/>
            <person name="Dickman M."/>
        </authorList>
    </citation>
    <scope>NUCLEOTIDE SEQUENCE [LARGE SCALE GENOMIC DNA]</scope>
    <source>
        <strain evidence="2">T4</strain>
    </source>
</reference>
<dbReference type="HOGENOM" id="CLU_3260457_0_0_1"/>
<organism evidence="1 2">
    <name type="scientific">Botryotinia fuckeliana (strain T4)</name>
    <name type="common">Noble rot fungus</name>
    <name type="synonym">Botrytis cinerea</name>
    <dbReference type="NCBI Taxonomy" id="999810"/>
    <lineage>
        <taxon>Eukaryota</taxon>
        <taxon>Fungi</taxon>
        <taxon>Dikarya</taxon>
        <taxon>Ascomycota</taxon>
        <taxon>Pezizomycotina</taxon>
        <taxon>Leotiomycetes</taxon>
        <taxon>Helotiales</taxon>
        <taxon>Sclerotiniaceae</taxon>
        <taxon>Botrytis</taxon>
    </lineage>
</organism>
<accession>G2YLI7</accession>
<gene>
    <name evidence="1" type="ORF">BofuT4_uP077780.1</name>
</gene>
<dbReference type="EMBL" id="FQ790343">
    <property type="protein sequence ID" value="CCD52485.1"/>
    <property type="molecule type" value="Genomic_DNA"/>
</dbReference>
<dbReference type="Proteomes" id="UP000008177">
    <property type="component" value="Unplaced contigs"/>
</dbReference>